<organism evidence="1 2">
    <name type="scientific">Celeribacter halophilus</name>
    <dbReference type="NCBI Taxonomy" id="576117"/>
    <lineage>
        <taxon>Bacteria</taxon>
        <taxon>Pseudomonadati</taxon>
        <taxon>Pseudomonadota</taxon>
        <taxon>Alphaproteobacteria</taxon>
        <taxon>Rhodobacterales</taxon>
        <taxon>Roseobacteraceae</taxon>
        <taxon>Celeribacter</taxon>
    </lineage>
</organism>
<evidence type="ECO:0000313" key="2">
    <source>
        <dbReference type="Proteomes" id="UP000183299"/>
    </source>
</evidence>
<dbReference type="Gene3D" id="3.30.450.40">
    <property type="match status" value="1"/>
</dbReference>
<accession>A0A1I3RQ93</accession>
<keyword evidence="2" id="KW-1185">Reference proteome</keyword>
<proteinExistence type="predicted"/>
<reference evidence="1 2" key="1">
    <citation type="submission" date="2016-10" db="EMBL/GenBank/DDBJ databases">
        <authorList>
            <person name="de Groot N.N."/>
        </authorList>
    </citation>
    <scope>NUCLEOTIDE SEQUENCE [LARGE SCALE GENOMIC DNA]</scope>
    <source>
        <strain evidence="1 2">CGMCC 1.8891</strain>
    </source>
</reference>
<dbReference type="GeneID" id="98664842"/>
<dbReference type="EMBL" id="FORY01000005">
    <property type="protein sequence ID" value="SFJ47441.1"/>
    <property type="molecule type" value="Genomic_DNA"/>
</dbReference>
<dbReference type="InterPro" id="IPR007435">
    <property type="entry name" value="DUF484"/>
</dbReference>
<evidence type="ECO:0000313" key="1">
    <source>
        <dbReference type="EMBL" id="SFJ47441.1"/>
    </source>
</evidence>
<dbReference type="RefSeq" id="WP_066599660.1">
    <property type="nucleotide sequence ID" value="NZ_FORY01000005.1"/>
</dbReference>
<dbReference type="OrthoDB" id="7200179at2"/>
<dbReference type="Proteomes" id="UP000183299">
    <property type="component" value="Unassembled WGS sequence"/>
</dbReference>
<gene>
    <name evidence="1" type="ORF">SAMN04488138_105179</name>
</gene>
<dbReference type="STRING" id="576117.SAMN04488138_105179"/>
<evidence type="ECO:0008006" key="3">
    <source>
        <dbReference type="Google" id="ProtNLM"/>
    </source>
</evidence>
<name>A0A1I3RQ93_9RHOB</name>
<dbReference type="AlphaFoldDB" id="A0A1I3RQ93"/>
<protein>
    <recommendedName>
        <fullName evidence="3">Recombinase XerC</fullName>
    </recommendedName>
</protein>
<sequence>MSTQLPRAISPLAEDLREKIISDPGMVLDDQDVMRALIAANERNTGVAAANVVDLRGLAMERLEDRLDRLEDTHRSVIAAAYENLAGTNQIHRAVLQLLEPTEFTEFLTALSGDIAQTLRLDAVRLLLETKVEDEDPALKKLGDVLITAEPGFIETYITAGRNIPARPITLRQVAPETNVIYGDTENFIHSEALMQLDFGPGRLPGLLVFGSEDPHMFRPTQGTDLLQFFSGVFEKMMRRWLG</sequence>
<dbReference type="InterPro" id="IPR029016">
    <property type="entry name" value="GAF-like_dom_sf"/>
</dbReference>
<dbReference type="Pfam" id="PF04340">
    <property type="entry name" value="DUF484"/>
    <property type="match status" value="1"/>
</dbReference>